<evidence type="ECO:0000313" key="2">
    <source>
        <dbReference type="EMBL" id="GBP81538.1"/>
    </source>
</evidence>
<dbReference type="InterPro" id="IPR036397">
    <property type="entry name" value="RNaseH_sf"/>
</dbReference>
<dbReference type="Gene3D" id="3.30.420.10">
    <property type="entry name" value="Ribonuclease H-like superfamily/Ribonuclease H"/>
    <property type="match status" value="1"/>
</dbReference>
<sequence length="136" mass="15820">MKNHARLFLITGLQNLSTVVSFCDESRDGGPSTAVNNKNARRMIEIDRHVTYHKIRASLDISMSKMQSILHRYLCMKKLCSRWIPRNLTETQKMDCVYWCNSMLKEGALDLVWDIAISDETWIYCYNPNTKPETTV</sequence>
<keyword evidence="3" id="KW-1185">Reference proteome</keyword>
<dbReference type="GO" id="GO:0003676">
    <property type="term" value="F:nucleic acid binding"/>
    <property type="evidence" value="ECO:0007669"/>
    <property type="project" value="InterPro"/>
</dbReference>
<dbReference type="Proteomes" id="UP000299102">
    <property type="component" value="Unassembled WGS sequence"/>
</dbReference>
<reference evidence="2 3" key="1">
    <citation type="journal article" date="2019" name="Commun. Biol.">
        <title>The bagworm genome reveals a unique fibroin gene that provides high tensile strength.</title>
        <authorList>
            <person name="Kono N."/>
            <person name="Nakamura H."/>
            <person name="Ohtoshi R."/>
            <person name="Tomita M."/>
            <person name="Numata K."/>
            <person name="Arakawa K."/>
        </authorList>
    </citation>
    <scope>NUCLEOTIDE SEQUENCE [LARGE SCALE GENOMIC DNA]</scope>
</reference>
<dbReference type="PANTHER" id="PTHR46060:SF1">
    <property type="entry name" value="MARINER MOS1 TRANSPOSASE-LIKE PROTEIN"/>
    <property type="match status" value="1"/>
</dbReference>
<dbReference type="EMBL" id="BGZK01001516">
    <property type="protein sequence ID" value="GBP81538.1"/>
    <property type="molecule type" value="Genomic_DNA"/>
</dbReference>
<feature type="chain" id="PRO_5020040705" description="Mariner Mos1 transposase" evidence="1">
    <location>
        <begin position="22"/>
        <end position="136"/>
    </location>
</feature>
<evidence type="ECO:0008006" key="4">
    <source>
        <dbReference type="Google" id="ProtNLM"/>
    </source>
</evidence>
<name>A0A4C1YZN3_EUMVA</name>
<dbReference type="InterPro" id="IPR052709">
    <property type="entry name" value="Transposase-MT_Hybrid"/>
</dbReference>
<organism evidence="2 3">
    <name type="scientific">Eumeta variegata</name>
    <name type="common">Bagworm moth</name>
    <name type="synonym">Eumeta japonica</name>
    <dbReference type="NCBI Taxonomy" id="151549"/>
    <lineage>
        <taxon>Eukaryota</taxon>
        <taxon>Metazoa</taxon>
        <taxon>Ecdysozoa</taxon>
        <taxon>Arthropoda</taxon>
        <taxon>Hexapoda</taxon>
        <taxon>Insecta</taxon>
        <taxon>Pterygota</taxon>
        <taxon>Neoptera</taxon>
        <taxon>Endopterygota</taxon>
        <taxon>Lepidoptera</taxon>
        <taxon>Glossata</taxon>
        <taxon>Ditrysia</taxon>
        <taxon>Tineoidea</taxon>
        <taxon>Psychidae</taxon>
        <taxon>Oiketicinae</taxon>
        <taxon>Eumeta</taxon>
    </lineage>
</organism>
<keyword evidence="1" id="KW-0732">Signal</keyword>
<comment type="caution">
    <text evidence="2">The sequence shown here is derived from an EMBL/GenBank/DDBJ whole genome shotgun (WGS) entry which is preliminary data.</text>
</comment>
<evidence type="ECO:0000256" key="1">
    <source>
        <dbReference type="SAM" id="SignalP"/>
    </source>
</evidence>
<dbReference type="AlphaFoldDB" id="A0A4C1YZN3"/>
<protein>
    <recommendedName>
        <fullName evidence="4">Mariner Mos1 transposase</fullName>
    </recommendedName>
</protein>
<dbReference type="OrthoDB" id="10017160at2759"/>
<dbReference type="STRING" id="151549.A0A4C1YZN3"/>
<feature type="signal peptide" evidence="1">
    <location>
        <begin position="1"/>
        <end position="21"/>
    </location>
</feature>
<evidence type="ECO:0000313" key="3">
    <source>
        <dbReference type="Proteomes" id="UP000299102"/>
    </source>
</evidence>
<proteinExistence type="predicted"/>
<gene>
    <name evidence="2" type="ORF">EVAR_57183_1</name>
</gene>
<accession>A0A4C1YZN3</accession>
<dbReference type="PANTHER" id="PTHR46060">
    <property type="entry name" value="MARINER MOS1 TRANSPOSASE-LIKE PROTEIN"/>
    <property type="match status" value="1"/>
</dbReference>